<proteinExistence type="predicted"/>
<name>A0A5J9UIR1_9POAL</name>
<comment type="caution">
    <text evidence="1">The sequence shown here is derived from an EMBL/GenBank/DDBJ whole genome shotgun (WGS) entry which is preliminary data.</text>
</comment>
<dbReference type="EMBL" id="RWGY01000018">
    <property type="protein sequence ID" value="TVU23167.1"/>
    <property type="molecule type" value="Genomic_DNA"/>
</dbReference>
<protein>
    <submittedName>
        <fullName evidence="1">Uncharacterized protein</fullName>
    </submittedName>
</protein>
<evidence type="ECO:0000313" key="1">
    <source>
        <dbReference type="EMBL" id="TVU23167.1"/>
    </source>
</evidence>
<dbReference type="Gramene" id="TVU23167">
    <property type="protein sequence ID" value="TVU23167"/>
    <property type="gene ID" value="EJB05_30201"/>
</dbReference>
<organism evidence="1 2">
    <name type="scientific">Eragrostis curvula</name>
    <name type="common">weeping love grass</name>
    <dbReference type="NCBI Taxonomy" id="38414"/>
    <lineage>
        <taxon>Eukaryota</taxon>
        <taxon>Viridiplantae</taxon>
        <taxon>Streptophyta</taxon>
        <taxon>Embryophyta</taxon>
        <taxon>Tracheophyta</taxon>
        <taxon>Spermatophyta</taxon>
        <taxon>Magnoliopsida</taxon>
        <taxon>Liliopsida</taxon>
        <taxon>Poales</taxon>
        <taxon>Poaceae</taxon>
        <taxon>PACMAD clade</taxon>
        <taxon>Chloridoideae</taxon>
        <taxon>Eragrostideae</taxon>
        <taxon>Eragrostidinae</taxon>
        <taxon>Eragrostis</taxon>
    </lineage>
</organism>
<reference evidence="1 2" key="1">
    <citation type="journal article" date="2019" name="Sci. Rep.">
        <title>A high-quality genome of Eragrostis curvula grass provides insights into Poaceae evolution and supports new strategies to enhance forage quality.</title>
        <authorList>
            <person name="Carballo J."/>
            <person name="Santos B.A.C.M."/>
            <person name="Zappacosta D."/>
            <person name="Garbus I."/>
            <person name="Selva J.P."/>
            <person name="Gallo C.A."/>
            <person name="Diaz A."/>
            <person name="Albertini E."/>
            <person name="Caccamo M."/>
            <person name="Echenique V."/>
        </authorList>
    </citation>
    <scope>NUCLEOTIDE SEQUENCE [LARGE SCALE GENOMIC DNA]</scope>
    <source>
        <strain evidence="2">cv. Victoria</strain>
        <tissue evidence="1">Leaf</tissue>
    </source>
</reference>
<evidence type="ECO:0000313" key="2">
    <source>
        <dbReference type="Proteomes" id="UP000324897"/>
    </source>
</evidence>
<feature type="non-terminal residue" evidence="1">
    <location>
        <position position="1"/>
    </location>
</feature>
<gene>
    <name evidence="1" type="ORF">EJB05_30201</name>
</gene>
<dbReference type="Proteomes" id="UP000324897">
    <property type="component" value="Unassembled WGS sequence"/>
</dbReference>
<keyword evidence="2" id="KW-1185">Reference proteome</keyword>
<dbReference type="AlphaFoldDB" id="A0A5J9UIR1"/>
<accession>A0A5J9UIR1</accession>
<sequence>MAVSNRPSENWVCSTCDQRDKDGFTQLENKLATDAHDLEMPLKGRLTPRKSMKTSLVKWPERCIMGERLLPLPFYVKIVEIGMDLHTSKTSCPEKWPKRCPMDEGLLSLLLYIKIQELRMDLHRPKID</sequence>